<dbReference type="Proteomes" id="UP000612899">
    <property type="component" value="Unassembled WGS sequence"/>
</dbReference>
<evidence type="ECO:0000313" key="3">
    <source>
        <dbReference type="Proteomes" id="UP000612899"/>
    </source>
</evidence>
<gene>
    <name evidence="2" type="ORF">Rhe02_25590</name>
</gene>
<accession>A0A8J3Q735</accession>
<protein>
    <recommendedName>
        <fullName evidence="1">CHAD domain-containing protein</fullName>
    </recommendedName>
</protein>
<evidence type="ECO:0000313" key="2">
    <source>
        <dbReference type="EMBL" id="GIH04492.1"/>
    </source>
</evidence>
<name>A0A8J3Q735_9ACTN</name>
<feature type="domain" description="CHAD" evidence="1">
    <location>
        <begin position="122"/>
        <end position="389"/>
    </location>
</feature>
<dbReference type="RefSeq" id="WP_203908375.1">
    <property type="nucleotide sequence ID" value="NZ_BONY01000013.1"/>
</dbReference>
<dbReference type="InterPro" id="IPR038186">
    <property type="entry name" value="CHAD_dom_sf"/>
</dbReference>
<dbReference type="EMBL" id="BONY01000013">
    <property type="protein sequence ID" value="GIH04492.1"/>
    <property type="molecule type" value="Genomic_DNA"/>
</dbReference>
<dbReference type="PROSITE" id="PS51708">
    <property type="entry name" value="CHAD"/>
    <property type="match status" value="1"/>
</dbReference>
<evidence type="ECO:0000259" key="1">
    <source>
        <dbReference type="PROSITE" id="PS51708"/>
    </source>
</evidence>
<reference evidence="2" key="1">
    <citation type="submission" date="2021-01" db="EMBL/GenBank/DDBJ databases">
        <title>Whole genome shotgun sequence of Rhizocola hellebori NBRC 109834.</title>
        <authorList>
            <person name="Komaki H."/>
            <person name="Tamura T."/>
        </authorList>
    </citation>
    <scope>NUCLEOTIDE SEQUENCE</scope>
    <source>
        <strain evidence="2">NBRC 109834</strain>
    </source>
</reference>
<keyword evidence="3" id="KW-1185">Reference proteome</keyword>
<dbReference type="Gene3D" id="1.40.20.10">
    <property type="entry name" value="CHAD domain"/>
    <property type="match status" value="1"/>
</dbReference>
<proteinExistence type="predicted"/>
<comment type="caution">
    <text evidence="2">The sequence shown here is derived from an EMBL/GenBank/DDBJ whole genome shotgun (WGS) entry which is preliminary data.</text>
</comment>
<dbReference type="AlphaFoldDB" id="A0A8J3Q735"/>
<dbReference type="Pfam" id="PF05235">
    <property type="entry name" value="CHAD"/>
    <property type="match status" value="1"/>
</dbReference>
<dbReference type="SMART" id="SM00880">
    <property type="entry name" value="CHAD"/>
    <property type="match status" value="1"/>
</dbReference>
<organism evidence="2 3">
    <name type="scientific">Rhizocola hellebori</name>
    <dbReference type="NCBI Taxonomy" id="1392758"/>
    <lineage>
        <taxon>Bacteria</taxon>
        <taxon>Bacillati</taxon>
        <taxon>Actinomycetota</taxon>
        <taxon>Actinomycetes</taxon>
        <taxon>Micromonosporales</taxon>
        <taxon>Micromonosporaceae</taxon>
        <taxon>Rhizocola</taxon>
    </lineage>
</organism>
<sequence>MPRRESRYEVDAQFRLSDHLGPAMHSYKEETALLPLASSGPEGPATTVAFVRSRRYRLPGVKLIEVEISTATRLLRSIRLVGTAAAVSTVEGQLLAAGAQEVPPGRQLERLLETGAAAEALAQEQASPVVQAIQSGVHRILSHDPLVRTGDPLPNGDTPVHQMRVGCRRLRSDLKTFGPQLRRPWARSLREELRWLAGLLGGARDIEVLRARLTRTAAADPLTSIDGAAVERIDAALAARQREAIGALAQAMGGKRYLDLVGRLTSAALNPPLTHATGAAAATPVVPAELNPPGEHAPDEQWHAWRIEVKRVRYATEALKGRKDPRARELAHFQDLLGEHQDAAVAADTWLSFATDPELAVTAGRLYERERAAIREVRATVVELLRNSD</sequence>
<dbReference type="PANTHER" id="PTHR39339:SF1">
    <property type="entry name" value="CHAD DOMAIN-CONTAINING PROTEIN"/>
    <property type="match status" value="1"/>
</dbReference>
<dbReference type="PANTHER" id="PTHR39339">
    <property type="entry name" value="SLR1444 PROTEIN"/>
    <property type="match status" value="1"/>
</dbReference>
<dbReference type="InterPro" id="IPR007899">
    <property type="entry name" value="CHAD_dom"/>
</dbReference>